<keyword evidence="1" id="KW-0732">Signal</keyword>
<name>A6I0B8_RAT</name>
<dbReference type="Proteomes" id="UP000234681">
    <property type="component" value="Chromosome 1"/>
</dbReference>
<reference evidence="3" key="1">
    <citation type="submission" date="2005-09" db="EMBL/GenBank/DDBJ databases">
        <authorList>
            <person name="Mural R.J."/>
            <person name="Li P.W."/>
            <person name="Adams M.D."/>
            <person name="Amanatides P.G."/>
            <person name="Baden-Tillson H."/>
            <person name="Barnstead M."/>
            <person name="Chin S.H."/>
            <person name="Dew I."/>
            <person name="Evans C.A."/>
            <person name="Ferriera S."/>
            <person name="Flanigan M."/>
            <person name="Fosler C."/>
            <person name="Glodek A."/>
            <person name="Gu Z."/>
            <person name="Holt R.A."/>
            <person name="Jennings D."/>
            <person name="Kraft C.L."/>
            <person name="Lu F."/>
            <person name="Nguyen T."/>
            <person name="Nusskern D.R."/>
            <person name="Pfannkoch C.M."/>
            <person name="Sitter C."/>
            <person name="Sutton G.G."/>
            <person name="Venter J.C."/>
            <person name="Wang Z."/>
            <person name="Woodage T."/>
            <person name="Zheng X.H."/>
            <person name="Zhong F."/>
        </authorList>
    </citation>
    <scope>NUCLEOTIDE SEQUENCE [LARGE SCALE GENOMIC DNA]</scope>
    <source>
        <strain>BN</strain>
        <strain evidence="3">Sprague-Dawley</strain>
    </source>
</reference>
<evidence type="ECO:0000313" key="2">
    <source>
        <dbReference type="EMBL" id="EDM12898.1"/>
    </source>
</evidence>
<dbReference type="AlphaFoldDB" id="A6I0B8"/>
<evidence type="ECO:0000313" key="3">
    <source>
        <dbReference type="Proteomes" id="UP000234681"/>
    </source>
</evidence>
<organism evidence="2 3">
    <name type="scientific">Rattus norvegicus</name>
    <name type="common">Rat</name>
    <dbReference type="NCBI Taxonomy" id="10116"/>
    <lineage>
        <taxon>Eukaryota</taxon>
        <taxon>Metazoa</taxon>
        <taxon>Chordata</taxon>
        <taxon>Craniata</taxon>
        <taxon>Vertebrata</taxon>
        <taxon>Euteleostomi</taxon>
        <taxon>Mammalia</taxon>
        <taxon>Eutheria</taxon>
        <taxon>Euarchontoglires</taxon>
        <taxon>Glires</taxon>
        <taxon>Rodentia</taxon>
        <taxon>Myomorpha</taxon>
        <taxon>Muroidea</taxon>
        <taxon>Muridae</taxon>
        <taxon>Murinae</taxon>
        <taxon>Rattus</taxon>
    </lineage>
</organism>
<protein>
    <submittedName>
        <fullName evidence="2">RCG48451</fullName>
    </submittedName>
</protein>
<gene>
    <name evidence="2" type="ORF">rCG_48451</name>
</gene>
<feature type="signal peptide" evidence="1">
    <location>
        <begin position="1"/>
        <end position="17"/>
    </location>
</feature>
<feature type="chain" id="PRO_5039907011" evidence="1">
    <location>
        <begin position="18"/>
        <end position="37"/>
    </location>
</feature>
<dbReference type="EMBL" id="CH473953">
    <property type="protein sequence ID" value="EDM12898.1"/>
    <property type="molecule type" value="Genomic_DNA"/>
</dbReference>
<evidence type="ECO:0000256" key="1">
    <source>
        <dbReference type="SAM" id="SignalP"/>
    </source>
</evidence>
<proteinExistence type="predicted"/>
<accession>A6I0B8</accession>
<sequence>MLVIIMETVVLLGAVTSTDCSSREPAVGSNIVENNCL</sequence>